<keyword evidence="3" id="KW-0574">Periplasm</keyword>
<keyword evidence="4" id="KW-0472">Membrane</keyword>
<dbReference type="GO" id="GO:0001530">
    <property type="term" value="F:lipopolysaccharide binding"/>
    <property type="evidence" value="ECO:0007669"/>
    <property type="project" value="InterPro"/>
</dbReference>
<reference evidence="6 7" key="1">
    <citation type="submission" date="2019-02" db="EMBL/GenBank/DDBJ databases">
        <authorList>
            <person name="Manzano-Marin A."/>
            <person name="Manzano-Marin A."/>
        </authorList>
    </citation>
    <scope>NUCLEOTIDE SEQUENCE [LARGE SCALE GENOMIC DNA]</scope>
    <source>
        <strain evidence="6 7">ErCilaricifoliae</strain>
    </source>
</reference>
<dbReference type="GO" id="GO:0017089">
    <property type="term" value="F:glycolipid transfer activity"/>
    <property type="evidence" value="ECO:0007669"/>
    <property type="project" value="TreeGrafter"/>
</dbReference>
<gene>
    <name evidence="6" type="primary">lptA</name>
    <name evidence="6" type="ORF">ERCILAFE3058_650</name>
</gene>
<keyword evidence="4" id="KW-1133">Transmembrane helix</keyword>
<dbReference type="GO" id="GO:0015920">
    <property type="term" value="P:lipopolysaccharide transport"/>
    <property type="evidence" value="ECO:0007669"/>
    <property type="project" value="InterPro"/>
</dbReference>
<evidence type="ECO:0000313" key="6">
    <source>
        <dbReference type="EMBL" id="VFP84565.1"/>
    </source>
</evidence>
<dbReference type="InterPro" id="IPR052037">
    <property type="entry name" value="LPS_export_LptA"/>
</dbReference>
<dbReference type="GO" id="GO:0009279">
    <property type="term" value="C:cell outer membrane"/>
    <property type="evidence" value="ECO:0007669"/>
    <property type="project" value="TreeGrafter"/>
</dbReference>
<evidence type="ECO:0000256" key="1">
    <source>
        <dbReference type="ARBA" id="ARBA00022448"/>
    </source>
</evidence>
<feature type="domain" description="Organic solvent tolerance-like N-terminal" evidence="5">
    <location>
        <begin position="37"/>
        <end position="148"/>
    </location>
</feature>
<evidence type="ECO:0000256" key="4">
    <source>
        <dbReference type="SAM" id="Phobius"/>
    </source>
</evidence>
<dbReference type="PANTHER" id="PTHR36504">
    <property type="entry name" value="LIPOPOLYSACCHARIDE EXPORT SYSTEM PROTEIN LPTA"/>
    <property type="match status" value="1"/>
</dbReference>
<dbReference type="EMBL" id="LR217720">
    <property type="protein sequence ID" value="VFP84565.1"/>
    <property type="molecule type" value="Genomic_DNA"/>
</dbReference>
<dbReference type="Gene3D" id="2.60.450.10">
    <property type="entry name" value="Lipopolysaccharide (LPS) transport protein A like domain"/>
    <property type="match status" value="1"/>
</dbReference>
<dbReference type="OrthoDB" id="5295619at2"/>
<dbReference type="InterPro" id="IPR005653">
    <property type="entry name" value="OstA-like_N"/>
</dbReference>
<evidence type="ECO:0000256" key="2">
    <source>
        <dbReference type="ARBA" id="ARBA00022729"/>
    </source>
</evidence>
<sequence precursor="true">MKCITRAYIIKWLTGSFCFICSMPILSLTEDFSQSIHIHADNQMVDMLGNIATATGHVLVTQGSIKLMADKIIVTRPNGDNQKIIIDAYGNFTTFYQMQNNGKPIQGHAKQIHYEFNTNKVELNGNASMEQLNSNIQCDHLVYFIKENKIDAISNHGHRITSTLTPSQLKK</sequence>
<proteinExistence type="predicted"/>
<dbReference type="InterPro" id="IPR014340">
    <property type="entry name" value="LptA"/>
</dbReference>
<dbReference type="Proteomes" id="UP000294418">
    <property type="component" value="Chromosome"/>
</dbReference>
<dbReference type="RefSeq" id="WP_157990005.1">
    <property type="nucleotide sequence ID" value="NZ_LR217720.1"/>
</dbReference>
<dbReference type="NCBIfam" id="TIGR03002">
    <property type="entry name" value="outer_YhbN_LptA"/>
    <property type="match status" value="1"/>
</dbReference>
<dbReference type="GO" id="GO:0030288">
    <property type="term" value="C:outer membrane-bounded periplasmic space"/>
    <property type="evidence" value="ECO:0007669"/>
    <property type="project" value="TreeGrafter"/>
</dbReference>
<evidence type="ECO:0000256" key="3">
    <source>
        <dbReference type="ARBA" id="ARBA00022764"/>
    </source>
</evidence>
<accession>A0A451DDK1</accession>
<organism evidence="6 7">
    <name type="scientific">Candidatus Erwinia haradaeae</name>
    <dbReference type="NCBI Taxonomy" id="1922217"/>
    <lineage>
        <taxon>Bacteria</taxon>
        <taxon>Pseudomonadati</taxon>
        <taxon>Pseudomonadota</taxon>
        <taxon>Gammaproteobacteria</taxon>
        <taxon>Enterobacterales</taxon>
        <taxon>Erwiniaceae</taxon>
        <taxon>Erwinia</taxon>
    </lineage>
</organism>
<evidence type="ECO:0000259" key="5">
    <source>
        <dbReference type="Pfam" id="PF03968"/>
    </source>
</evidence>
<feature type="transmembrane region" description="Helical" evidence="4">
    <location>
        <begin position="12"/>
        <end position="29"/>
    </location>
</feature>
<evidence type="ECO:0000313" key="7">
    <source>
        <dbReference type="Proteomes" id="UP000294418"/>
    </source>
</evidence>
<dbReference type="PANTHER" id="PTHR36504:SF1">
    <property type="entry name" value="LIPOPOLYSACCHARIDE EXPORT SYSTEM PROTEIN LPTA"/>
    <property type="match status" value="1"/>
</dbReference>
<keyword evidence="1" id="KW-0813">Transport</keyword>
<dbReference type="AlphaFoldDB" id="A0A451DDK1"/>
<keyword evidence="4" id="KW-0812">Transmembrane</keyword>
<protein>
    <submittedName>
        <fullName evidence="6">Lipopolysaccharide export system protein LptA, partial</fullName>
    </submittedName>
</protein>
<dbReference type="Pfam" id="PF03968">
    <property type="entry name" value="LptD_N"/>
    <property type="match status" value="1"/>
</dbReference>
<keyword evidence="2" id="KW-0732">Signal</keyword>
<name>A0A451DDK1_9GAMM</name>